<dbReference type="GeneID" id="93136687"/>
<feature type="domain" description="Chorismate mutase" evidence="20">
    <location>
        <begin position="1"/>
        <end position="88"/>
    </location>
</feature>
<organism evidence="24 25">
    <name type="scientific">Dorea longicatena</name>
    <dbReference type="NCBI Taxonomy" id="88431"/>
    <lineage>
        <taxon>Bacteria</taxon>
        <taxon>Bacillati</taxon>
        <taxon>Bacillota</taxon>
        <taxon>Clostridia</taxon>
        <taxon>Lachnospirales</taxon>
        <taxon>Lachnospiraceae</taxon>
        <taxon>Dorea</taxon>
    </lineage>
</organism>
<feature type="domain" description="Prephenate dehydratase" evidence="21">
    <location>
        <begin position="111"/>
        <end position="288"/>
    </location>
</feature>
<dbReference type="InterPro" id="IPR001086">
    <property type="entry name" value="Preph_deHydtase"/>
</dbReference>
<dbReference type="PROSITE" id="PS51171">
    <property type="entry name" value="PREPHENATE_DEHYDR_3"/>
    <property type="match status" value="1"/>
</dbReference>
<evidence type="ECO:0000256" key="5">
    <source>
        <dbReference type="ARBA" id="ARBA00004817"/>
    </source>
</evidence>
<dbReference type="InterPro" id="IPR036263">
    <property type="entry name" value="Chorismate_II_sf"/>
</dbReference>
<dbReference type="NCBIfam" id="NF008865">
    <property type="entry name" value="PRK11898.1"/>
    <property type="match status" value="1"/>
</dbReference>
<evidence type="ECO:0000256" key="16">
    <source>
        <dbReference type="ARBA" id="ARBA00031175"/>
    </source>
</evidence>
<comment type="catalytic activity">
    <reaction evidence="18">
        <text>prephenate + H(+) = 3-phenylpyruvate + CO2 + H2O</text>
        <dbReference type="Rhea" id="RHEA:21648"/>
        <dbReference type="ChEBI" id="CHEBI:15377"/>
        <dbReference type="ChEBI" id="CHEBI:15378"/>
        <dbReference type="ChEBI" id="CHEBI:16526"/>
        <dbReference type="ChEBI" id="CHEBI:18005"/>
        <dbReference type="ChEBI" id="CHEBI:29934"/>
        <dbReference type="EC" id="4.2.1.51"/>
    </reaction>
</comment>
<keyword evidence="14" id="KW-0456">Lyase</keyword>
<evidence type="ECO:0000256" key="13">
    <source>
        <dbReference type="ARBA" id="ARBA00023235"/>
    </source>
</evidence>
<dbReference type="PROSITE" id="PS00858">
    <property type="entry name" value="PREPHENATE_DEHYDR_2"/>
    <property type="match status" value="1"/>
</dbReference>
<dbReference type="PROSITE" id="PS00857">
    <property type="entry name" value="PREPHENATE_DEHYDR_1"/>
    <property type="match status" value="1"/>
</dbReference>
<evidence type="ECO:0000256" key="14">
    <source>
        <dbReference type="ARBA" id="ARBA00023239"/>
    </source>
</evidence>
<keyword evidence="12" id="KW-0584">Phenylalanine biosynthesis</keyword>
<dbReference type="GO" id="GO:0004106">
    <property type="term" value="F:chorismate mutase activity"/>
    <property type="evidence" value="ECO:0007669"/>
    <property type="project" value="UniProtKB-EC"/>
</dbReference>
<evidence type="ECO:0000313" key="23">
    <source>
        <dbReference type="EMBL" id="CUM78696.1"/>
    </source>
</evidence>
<evidence type="ECO:0000256" key="3">
    <source>
        <dbReference type="ARBA" id="ARBA00004496"/>
    </source>
</evidence>
<evidence type="ECO:0000256" key="7">
    <source>
        <dbReference type="ARBA" id="ARBA00014401"/>
    </source>
</evidence>
<dbReference type="SMART" id="SM00830">
    <property type="entry name" value="CM_2"/>
    <property type="match status" value="1"/>
</dbReference>
<dbReference type="Gene3D" id="1.20.59.10">
    <property type="entry name" value="Chorismate mutase"/>
    <property type="match status" value="1"/>
</dbReference>
<reference evidence="25 26" key="1">
    <citation type="submission" date="2015-09" db="EMBL/GenBank/DDBJ databases">
        <authorList>
            <consortium name="Pathogen Informatics"/>
        </authorList>
    </citation>
    <scope>NUCLEOTIDE SEQUENCE [LARGE SCALE GENOMIC DNA]</scope>
    <source>
        <strain evidence="24 25">2789STDY5608866</strain>
        <strain evidence="23 26">2789STDY5834961</strain>
    </source>
</reference>
<evidence type="ECO:0000256" key="18">
    <source>
        <dbReference type="ARBA" id="ARBA00047848"/>
    </source>
</evidence>
<dbReference type="PIRSF" id="PIRSF001500">
    <property type="entry name" value="Chor_mut_pdt_Ppr"/>
    <property type="match status" value="1"/>
</dbReference>
<gene>
    <name evidence="24" type="primary">pheA</name>
    <name evidence="24" type="ORF">ERS852423_01055</name>
    <name evidence="23" type="ORF">ERS852573_00546</name>
</gene>
<dbReference type="GO" id="GO:0005737">
    <property type="term" value="C:cytoplasm"/>
    <property type="evidence" value="ECO:0007669"/>
    <property type="project" value="UniProtKB-SubCell"/>
</dbReference>
<evidence type="ECO:0000259" key="22">
    <source>
        <dbReference type="PROSITE" id="PS51671"/>
    </source>
</evidence>
<dbReference type="PANTHER" id="PTHR21022">
    <property type="entry name" value="PREPHENATE DEHYDRATASE P PROTEIN"/>
    <property type="match status" value="1"/>
</dbReference>
<evidence type="ECO:0000256" key="6">
    <source>
        <dbReference type="ARBA" id="ARBA00013147"/>
    </source>
</evidence>
<name>A0A173YLW3_9FIRM</name>
<dbReference type="EMBL" id="CYYY01000003">
    <property type="protein sequence ID" value="CUN64357.1"/>
    <property type="molecule type" value="Genomic_DNA"/>
</dbReference>
<proteinExistence type="predicted"/>
<dbReference type="GO" id="GO:0046417">
    <property type="term" value="P:chorismate metabolic process"/>
    <property type="evidence" value="ECO:0007669"/>
    <property type="project" value="InterPro"/>
</dbReference>
<evidence type="ECO:0000256" key="12">
    <source>
        <dbReference type="ARBA" id="ARBA00023222"/>
    </source>
</evidence>
<keyword evidence="11" id="KW-0057">Aromatic amino acid biosynthesis</keyword>
<dbReference type="CDD" id="cd13631">
    <property type="entry name" value="PBP2_Ct-PDT_like"/>
    <property type="match status" value="1"/>
</dbReference>
<protein>
    <recommendedName>
        <fullName evidence="7">Bifunctional chorismate mutase/prephenate dehydratase</fullName>
        <ecNumber evidence="6">4.2.1.51</ecNumber>
    </recommendedName>
    <alternativeName>
        <fullName evidence="17">Chorismate mutase-prephenate dehydratase</fullName>
    </alternativeName>
    <alternativeName>
        <fullName evidence="8">Prephenate dehydratase</fullName>
    </alternativeName>
    <alternativeName>
        <fullName evidence="16">p-protein</fullName>
    </alternativeName>
</protein>
<dbReference type="PANTHER" id="PTHR21022:SF19">
    <property type="entry name" value="PREPHENATE DEHYDRATASE-RELATED"/>
    <property type="match status" value="1"/>
</dbReference>
<evidence type="ECO:0000259" key="21">
    <source>
        <dbReference type="PROSITE" id="PS51171"/>
    </source>
</evidence>
<dbReference type="Pfam" id="PF01817">
    <property type="entry name" value="CM_2"/>
    <property type="match status" value="1"/>
</dbReference>
<evidence type="ECO:0000256" key="11">
    <source>
        <dbReference type="ARBA" id="ARBA00023141"/>
    </source>
</evidence>
<dbReference type="InterPro" id="IPR036979">
    <property type="entry name" value="CM_dom_sf"/>
</dbReference>
<evidence type="ECO:0000256" key="19">
    <source>
        <dbReference type="PIRSR" id="PIRSR001500-2"/>
    </source>
</evidence>
<feature type="domain" description="ACT" evidence="22">
    <location>
        <begin position="300"/>
        <end position="376"/>
    </location>
</feature>
<dbReference type="SUPFAM" id="SSF48600">
    <property type="entry name" value="Chorismate mutase II"/>
    <property type="match status" value="1"/>
</dbReference>
<comment type="subcellular location">
    <subcellularLocation>
        <location evidence="3">Cytoplasm</location>
    </subcellularLocation>
</comment>
<dbReference type="CDD" id="cd04905">
    <property type="entry name" value="ACT_CM-PDT"/>
    <property type="match status" value="1"/>
</dbReference>
<dbReference type="EMBL" id="CYXO01000002">
    <property type="protein sequence ID" value="CUM78696.1"/>
    <property type="molecule type" value="Genomic_DNA"/>
</dbReference>
<dbReference type="SUPFAM" id="SSF55021">
    <property type="entry name" value="ACT-like"/>
    <property type="match status" value="1"/>
</dbReference>
<evidence type="ECO:0000256" key="10">
    <source>
        <dbReference type="ARBA" id="ARBA00022605"/>
    </source>
</evidence>
<accession>A0A173YLW3</accession>
<sequence length="376" mass="42185">MTSLEELRTQLSDVDDQITDLYEKRMKICEDLGTCKIKNGYKTFDRQREKNKIAEVMGKVSSDFNKKGIGEVYELLLAISRKLQYKQLVEAGALGRLPFIGIDSLDKDTARVVFQGTEGAYSQAAMEHYFGKGCNSYHVHTFREAMEAIEEGAADYAVLPIENSTAGAVNEIYDLLVEFENYIVGETIIPIKNTLSGLPGTDISEIERVYSKAEALMQASHFLGEHGDWQQISVANTALAAKKILEDQDKHQAAVCSAYAASVYGLSVLADSINDEKNNSTRFIVITNQKVFLKDAKKISICLELPHESSSLYHLLSHFAYNDLNMTKIESRPMEGKSWEYRFFIDFEGNLADPAVKNAIRGLREEGRNLRILGNY</sequence>
<dbReference type="EC" id="4.2.1.51" evidence="6"/>
<dbReference type="UniPathway" id="UPA00121">
    <property type="reaction ID" value="UER00345"/>
</dbReference>
<evidence type="ECO:0000256" key="4">
    <source>
        <dbReference type="ARBA" id="ARBA00004741"/>
    </source>
</evidence>
<dbReference type="Proteomes" id="UP000095597">
    <property type="component" value="Unassembled WGS sequence"/>
</dbReference>
<feature type="site" description="Essential for prephenate dehydratase activity" evidence="19">
    <location>
        <position position="281"/>
    </location>
</feature>
<keyword evidence="15" id="KW-0511">Multifunctional enzyme</keyword>
<dbReference type="SUPFAM" id="SSF53850">
    <property type="entry name" value="Periplasmic binding protein-like II"/>
    <property type="match status" value="1"/>
</dbReference>
<comment type="function">
    <text evidence="2">Catalyzes the Claisen rearrangement of chorismate to prephenate and the decarboxylation/dehydration of prephenate to phenylpyruvate.</text>
</comment>
<dbReference type="GO" id="GO:0004664">
    <property type="term" value="F:prephenate dehydratase activity"/>
    <property type="evidence" value="ECO:0007669"/>
    <property type="project" value="UniProtKB-EC"/>
</dbReference>
<dbReference type="Pfam" id="PF00800">
    <property type="entry name" value="PDT"/>
    <property type="match status" value="1"/>
</dbReference>
<dbReference type="Proteomes" id="UP000095439">
    <property type="component" value="Unassembled WGS sequence"/>
</dbReference>
<dbReference type="PROSITE" id="PS51168">
    <property type="entry name" value="CHORISMATE_MUT_2"/>
    <property type="match status" value="1"/>
</dbReference>
<evidence type="ECO:0000313" key="24">
    <source>
        <dbReference type="EMBL" id="CUN64357.1"/>
    </source>
</evidence>
<evidence type="ECO:0000256" key="1">
    <source>
        <dbReference type="ARBA" id="ARBA00000824"/>
    </source>
</evidence>
<dbReference type="InterPro" id="IPR045865">
    <property type="entry name" value="ACT-like_dom_sf"/>
</dbReference>
<dbReference type="InterPro" id="IPR018528">
    <property type="entry name" value="Preph_deHydtase_CS"/>
</dbReference>
<keyword evidence="9" id="KW-0963">Cytoplasm</keyword>
<evidence type="ECO:0000256" key="17">
    <source>
        <dbReference type="ARBA" id="ARBA00031520"/>
    </source>
</evidence>
<dbReference type="UniPathway" id="UPA00120">
    <property type="reaction ID" value="UER00203"/>
</dbReference>
<keyword evidence="13" id="KW-0413">Isomerase</keyword>
<comment type="pathway">
    <text evidence="5">Metabolic intermediate biosynthesis; prephenate biosynthesis; prephenate from chorismate: step 1/1.</text>
</comment>
<dbReference type="Gene3D" id="3.30.70.260">
    <property type="match status" value="1"/>
</dbReference>
<evidence type="ECO:0000256" key="2">
    <source>
        <dbReference type="ARBA" id="ARBA00002364"/>
    </source>
</evidence>
<keyword evidence="10" id="KW-0028">Amino-acid biosynthesis</keyword>
<evidence type="ECO:0000256" key="8">
    <source>
        <dbReference type="ARBA" id="ARBA00021872"/>
    </source>
</evidence>
<evidence type="ECO:0000313" key="26">
    <source>
        <dbReference type="Proteomes" id="UP000095597"/>
    </source>
</evidence>
<evidence type="ECO:0000256" key="9">
    <source>
        <dbReference type="ARBA" id="ARBA00022490"/>
    </source>
</evidence>
<dbReference type="PROSITE" id="PS51671">
    <property type="entry name" value="ACT"/>
    <property type="match status" value="1"/>
</dbReference>
<dbReference type="GO" id="GO:0009094">
    <property type="term" value="P:L-phenylalanine biosynthetic process"/>
    <property type="evidence" value="ECO:0007669"/>
    <property type="project" value="UniProtKB-UniPathway"/>
</dbReference>
<dbReference type="AlphaFoldDB" id="A0A173YLW3"/>
<evidence type="ECO:0000259" key="20">
    <source>
        <dbReference type="PROSITE" id="PS51168"/>
    </source>
</evidence>
<dbReference type="InterPro" id="IPR008242">
    <property type="entry name" value="Chor_mutase/pphenate_deHydtase"/>
</dbReference>
<comment type="catalytic activity">
    <reaction evidence="1">
        <text>chorismate = prephenate</text>
        <dbReference type="Rhea" id="RHEA:13897"/>
        <dbReference type="ChEBI" id="CHEBI:29748"/>
        <dbReference type="ChEBI" id="CHEBI:29934"/>
        <dbReference type="EC" id="5.4.99.5"/>
    </reaction>
</comment>
<comment type="pathway">
    <text evidence="4">Amino-acid biosynthesis; L-phenylalanine biosynthesis; phenylpyruvate from prephenate: step 1/1.</text>
</comment>
<dbReference type="Gene3D" id="3.40.190.10">
    <property type="entry name" value="Periplasmic binding protein-like II"/>
    <property type="match status" value="2"/>
</dbReference>
<dbReference type="InterPro" id="IPR002701">
    <property type="entry name" value="CM_II_prokaryot"/>
</dbReference>
<dbReference type="RefSeq" id="WP_006426709.1">
    <property type="nucleotide sequence ID" value="NZ_CABIWY010000003.1"/>
</dbReference>
<evidence type="ECO:0000256" key="15">
    <source>
        <dbReference type="ARBA" id="ARBA00023268"/>
    </source>
</evidence>
<dbReference type="InterPro" id="IPR002912">
    <property type="entry name" value="ACT_dom"/>
</dbReference>
<dbReference type="OrthoDB" id="9802281at2"/>
<evidence type="ECO:0000313" key="25">
    <source>
        <dbReference type="Proteomes" id="UP000095439"/>
    </source>
</evidence>